<organism evidence="3 4">
    <name type="scientific">Sitophilus oryzae</name>
    <name type="common">Rice weevil</name>
    <name type="synonym">Curculio oryzae</name>
    <dbReference type="NCBI Taxonomy" id="7048"/>
    <lineage>
        <taxon>Eukaryota</taxon>
        <taxon>Metazoa</taxon>
        <taxon>Ecdysozoa</taxon>
        <taxon>Arthropoda</taxon>
        <taxon>Hexapoda</taxon>
        <taxon>Insecta</taxon>
        <taxon>Pterygota</taxon>
        <taxon>Neoptera</taxon>
        <taxon>Endopterygota</taxon>
        <taxon>Coleoptera</taxon>
        <taxon>Polyphaga</taxon>
        <taxon>Cucujiformia</taxon>
        <taxon>Curculionidae</taxon>
        <taxon>Dryophthorinae</taxon>
        <taxon>Sitophilus</taxon>
    </lineage>
</organism>
<name>A0A6J2XDN8_SITOR</name>
<dbReference type="GO" id="GO:0005737">
    <property type="term" value="C:cytoplasm"/>
    <property type="evidence" value="ECO:0007669"/>
    <property type="project" value="TreeGrafter"/>
</dbReference>
<sequence>MDIHDSLLKAKSELKSVDMVINTFGIWDEKQWEYEVNLNLMGTLNVNQLAEDVITKPGMVLNVVGLSGTEPFSPSPVLAGSFHGVIGYTRSKGHEQNFMRTGIRVVALCSGITESPFTKDVIKKICCPHMSNDLKAYLDEACWQKPEVVAKAIVEVYKCGDSGSVWIVEGSRLFSLKIPDLKAHRVLENQFI</sequence>
<comment type="similarity">
    <text evidence="1">Belongs to the short-chain dehydrogenases/reductases (SDR) family.</text>
</comment>
<evidence type="ECO:0000256" key="2">
    <source>
        <dbReference type="ARBA" id="ARBA00023002"/>
    </source>
</evidence>
<accession>A0A6J2XDN8</accession>
<dbReference type="PANTHER" id="PTHR44229">
    <property type="entry name" value="15-HYDROXYPROSTAGLANDIN DEHYDROGENASE [NAD(+)]"/>
    <property type="match status" value="1"/>
</dbReference>
<dbReference type="InParanoid" id="A0A6J2XDN8"/>
<dbReference type="GeneID" id="115877245"/>
<dbReference type="AlphaFoldDB" id="A0A6J2XDN8"/>
<dbReference type="Proteomes" id="UP000504635">
    <property type="component" value="Unplaced"/>
</dbReference>
<dbReference type="OrthoDB" id="417891at2759"/>
<keyword evidence="2" id="KW-0560">Oxidoreductase</keyword>
<gene>
    <name evidence="4" type="primary">LOC115877245</name>
</gene>
<evidence type="ECO:0000313" key="3">
    <source>
        <dbReference type="Proteomes" id="UP000504635"/>
    </source>
</evidence>
<dbReference type="InterPro" id="IPR036291">
    <property type="entry name" value="NAD(P)-bd_dom_sf"/>
</dbReference>
<dbReference type="Pfam" id="PF00106">
    <property type="entry name" value="adh_short"/>
    <property type="match status" value="1"/>
</dbReference>
<dbReference type="RefSeq" id="XP_030749256.1">
    <property type="nucleotide sequence ID" value="XM_030893396.1"/>
</dbReference>
<dbReference type="KEGG" id="soy:115877245"/>
<dbReference type="InterPro" id="IPR002347">
    <property type="entry name" value="SDR_fam"/>
</dbReference>
<protein>
    <submittedName>
        <fullName evidence="4">Alcohol dehydrogenase 1-like</fullName>
    </submittedName>
</protein>
<dbReference type="GO" id="GO:0016616">
    <property type="term" value="F:oxidoreductase activity, acting on the CH-OH group of donors, NAD or NADP as acceptor"/>
    <property type="evidence" value="ECO:0007669"/>
    <property type="project" value="TreeGrafter"/>
</dbReference>
<proteinExistence type="inferred from homology"/>
<evidence type="ECO:0000256" key="1">
    <source>
        <dbReference type="ARBA" id="ARBA00006484"/>
    </source>
</evidence>
<reference evidence="4" key="1">
    <citation type="submission" date="2025-08" db="UniProtKB">
        <authorList>
            <consortium name="RefSeq"/>
        </authorList>
    </citation>
    <scope>IDENTIFICATION</scope>
    <source>
        <tissue evidence="4">Gonads</tissue>
    </source>
</reference>
<keyword evidence="3" id="KW-1185">Reference proteome</keyword>
<evidence type="ECO:0000313" key="4">
    <source>
        <dbReference type="RefSeq" id="XP_030749256.1"/>
    </source>
</evidence>
<dbReference type="PANTHER" id="PTHR44229:SF8">
    <property type="entry name" value="ALCOHOL DEHYDROGENASE-RELATED"/>
    <property type="match status" value="1"/>
</dbReference>
<dbReference type="Gene3D" id="3.40.50.720">
    <property type="entry name" value="NAD(P)-binding Rossmann-like Domain"/>
    <property type="match status" value="1"/>
</dbReference>
<dbReference type="SUPFAM" id="SSF51735">
    <property type="entry name" value="NAD(P)-binding Rossmann-fold domains"/>
    <property type="match status" value="1"/>
</dbReference>